<feature type="region of interest" description="Disordered" evidence="1">
    <location>
        <begin position="1"/>
        <end position="41"/>
    </location>
</feature>
<organism evidence="2 3">
    <name type="scientific">Aliiglaciecola lipolytica E3</name>
    <dbReference type="NCBI Taxonomy" id="1127673"/>
    <lineage>
        <taxon>Bacteria</taxon>
        <taxon>Pseudomonadati</taxon>
        <taxon>Pseudomonadota</taxon>
        <taxon>Gammaproteobacteria</taxon>
        <taxon>Alteromonadales</taxon>
        <taxon>Alteromonadaceae</taxon>
        <taxon>Aliiglaciecola</taxon>
    </lineage>
</organism>
<sequence length="41" mass="4274">MVDIDTDKNHTKGTAASVPKVPGILGASPEPAPNAKKMSWI</sequence>
<protein>
    <submittedName>
        <fullName evidence="2">Uncharacterized protein</fullName>
    </submittedName>
</protein>
<reference evidence="2 3" key="1">
    <citation type="journal article" date="2017" name="Antonie Van Leeuwenhoek">
        <title>Rhizobium rhizosphaerae sp. nov., a novel species isolated from rice rhizosphere.</title>
        <authorList>
            <person name="Zhao J.J."/>
            <person name="Zhang J."/>
            <person name="Zhang R.J."/>
            <person name="Zhang C.W."/>
            <person name="Yin H.Q."/>
            <person name="Zhang X.X."/>
        </authorList>
    </citation>
    <scope>NUCLEOTIDE SEQUENCE [LARGE SCALE GENOMIC DNA]</scope>
    <source>
        <strain evidence="2 3">E3</strain>
    </source>
</reference>
<dbReference type="AlphaFoldDB" id="K6XW82"/>
<proteinExistence type="predicted"/>
<keyword evidence="3" id="KW-1185">Reference proteome</keyword>
<feature type="compositionally biased region" description="Basic and acidic residues" evidence="1">
    <location>
        <begin position="1"/>
        <end position="10"/>
    </location>
</feature>
<evidence type="ECO:0000313" key="2">
    <source>
        <dbReference type="EMBL" id="GAC15901.1"/>
    </source>
</evidence>
<comment type="caution">
    <text evidence="2">The sequence shown here is derived from an EMBL/GenBank/DDBJ whole genome shotgun (WGS) entry which is preliminary data.</text>
</comment>
<evidence type="ECO:0000313" key="3">
    <source>
        <dbReference type="Proteomes" id="UP000006334"/>
    </source>
</evidence>
<dbReference type="Proteomes" id="UP000006334">
    <property type="component" value="Unassembled WGS sequence"/>
</dbReference>
<accession>K6XW82</accession>
<name>K6XW82_9ALTE</name>
<gene>
    <name evidence="2" type="ORF">GLIP_3287</name>
</gene>
<evidence type="ECO:0000256" key="1">
    <source>
        <dbReference type="SAM" id="MobiDB-lite"/>
    </source>
</evidence>
<dbReference type="EMBL" id="BAEN01000064">
    <property type="protein sequence ID" value="GAC15901.1"/>
    <property type="molecule type" value="Genomic_DNA"/>
</dbReference>